<protein>
    <submittedName>
        <fullName evidence="2">Uncharacterized protein</fullName>
    </submittedName>
</protein>
<feature type="region of interest" description="Disordered" evidence="1">
    <location>
        <begin position="1"/>
        <end position="32"/>
    </location>
</feature>
<reference evidence="2" key="2">
    <citation type="journal article" date="2015" name="Data Brief">
        <title>Shoot transcriptome of the giant reed, Arundo donax.</title>
        <authorList>
            <person name="Barrero R.A."/>
            <person name="Guerrero F.D."/>
            <person name="Moolhuijzen P."/>
            <person name="Goolsby J.A."/>
            <person name="Tidwell J."/>
            <person name="Bellgard S.E."/>
            <person name="Bellgard M.I."/>
        </authorList>
    </citation>
    <scope>NUCLEOTIDE SEQUENCE</scope>
    <source>
        <tissue evidence="2">Shoot tissue taken approximately 20 cm above the soil surface</tissue>
    </source>
</reference>
<name>A0A0A8Y3T1_ARUDO</name>
<dbReference type="AlphaFoldDB" id="A0A0A8Y3T1"/>
<feature type="compositionally biased region" description="Basic and acidic residues" evidence="1">
    <location>
        <begin position="10"/>
        <end position="28"/>
    </location>
</feature>
<organism evidence="2">
    <name type="scientific">Arundo donax</name>
    <name type="common">Giant reed</name>
    <name type="synonym">Donax arundinaceus</name>
    <dbReference type="NCBI Taxonomy" id="35708"/>
    <lineage>
        <taxon>Eukaryota</taxon>
        <taxon>Viridiplantae</taxon>
        <taxon>Streptophyta</taxon>
        <taxon>Embryophyta</taxon>
        <taxon>Tracheophyta</taxon>
        <taxon>Spermatophyta</taxon>
        <taxon>Magnoliopsida</taxon>
        <taxon>Liliopsida</taxon>
        <taxon>Poales</taxon>
        <taxon>Poaceae</taxon>
        <taxon>PACMAD clade</taxon>
        <taxon>Arundinoideae</taxon>
        <taxon>Arundineae</taxon>
        <taxon>Arundo</taxon>
    </lineage>
</organism>
<evidence type="ECO:0000256" key="1">
    <source>
        <dbReference type="SAM" id="MobiDB-lite"/>
    </source>
</evidence>
<dbReference type="EMBL" id="GBRH01276904">
    <property type="protein sequence ID" value="JAD20991.1"/>
    <property type="molecule type" value="Transcribed_RNA"/>
</dbReference>
<sequence>MVRALVALDTDERSSPKPDEHSSPRLDARFSQGFTPKNKVGLLPLARGARRVK</sequence>
<evidence type="ECO:0000313" key="2">
    <source>
        <dbReference type="EMBL" id="JAD20991.1"/>
    </source>
</evidence>
<accession>A0A0A8Y3T1</accession>
<proteinExistence type="predicted"/>
<reference evidence="2" key="1">
    <citation type="submission" date="2014-09" db="EMBL/GenBank/DDBJ databases">
        <authorList>
            <person name="Magalhaes I.L.F."/>
            <person name="Oliveira U."/>
            <person name="Santos F.R."/>
            <person name="Vidigal T.H.D.A."/>
            <person name="Brescovit A.D."/>
            <person name="Santos A.J."/>
        </authorList>
    </citation>
    <scope>NUCLEOTIDE SEQUENCE</scope>
    <source>
        <tissue evidence="2">Shoot tissue taken approximately 20 cm above the soil surface</tissue>
    </source>
</reference>